<keyword evidence="2" id="KW-0472">Membrane</keyword>
<reference evidence="3 4" key="1">
    <citation type="journal article" date="2016" name="Mol. Biol. Evol.">
        <title>Comparative Genomics of Early-Diverging Mushroom-Forming Fungi Provides Insights into the Origins of Lignocellulose Decay Capabilities.</title>
        <authorList>
            <person name="Nagy L.G."/>
            <person name="Riley R."/>
            <person name="Tritt A."/>
            <person name="Adam C."/>
            <person name="Daum C."/>
            <person name="Floudas D."/>
            <person name="Sun H."/>
            <person name="Yadav J.S."/>
            <person name="Pangilinan J."/>
            <person name="Larsson K.H."/>
            <person name="Matsuura K."/>
            <person name="Barry K."/>
            <person name="Labutti K."/>
            <person name="Kuo R."/>
            <person name="Ohm R.A."/>
            <person name="Bhattacharya S.S."/>
            <person name="Shirouzu T."/>
            <person name="Yoshinaga Y."/>
            <person name="Martin F.M."/>
            <person name="Grigoriev I.V."/>
            <person name="Hibbett D.S."/>
        </authorList>
    </citation>
    <scope>NUCLEOTIDE SEQUENCE [LARGE SCALE GENOMIC DNA]</scope>
    <source>
        <strain evidence="3 4">HHB12029</strain>
    </source>
</reference>
<sequence length="197" mass="20540">MSPLLAPPSFTTVADGTAGAKSPVPLFIVCGVVGIVVGAFLASAALCACSGQIRALRRTRRVAVSFPRAFHSSTFLDDDAFGSPTRSPPRPQPCFTLYDVSCFTGPARDPPSYDLVGLDRMRRSAASFRDQPPAPPSSPDLATVLSNSIDVVDGHDESPRDDTPVPQAYIGHGDLPPGLTARALGKGDADVVTGHAL</sequence>
<protein>
    <submittedName>
        <fullName evidence="3">Uncharacterized protein</fullName>
    </submittedName>
</protein>
<evidence type="ECO:0000256" key="1">
    <source>
        <dbReference type="SAM" id="MobiDB-lite"/>
    </source>
</evidence>
<keyword evidence="2" id="KW-0812">Transmembrane</keyword>
<gene>
    <name evidence="3" type="ORF">EXIGLDRAFT_777610</name>
</gene>
<dbReference type="InParanoid" id="A0A165CY33"/>
<name>A0A165CY33_EXIGL</name>
<evidence type="ECO:0000313" key="3">
    <source>
        <dbReference type="EMBL" id="KZV83411.1"/>
    </source>
</evidence>
<feature type="region of interest" description="Disordered" evidence="1">
    <location>
        <begin position="151"/>
        <end position="176"/>
    </location>
</feature>
<dbReference type="EMBL" id="KV426273">
    <property type="protein sequence ID" value="KZV83411.1"/>
    <property type="molecule type" value="Genomic_DNA"/>
</dbReference>
<evidence type="ECO:0000313" key="4">
    <source>
        <dbReference type="Proteomes" id="UP000077266"/>
    </source>
</evidence>
<organism evidence="3 4">
    <name type="scientific">Exidia glandulosa HHB12029</name>
    <dbReference type="NCBI Taxonomy" id="1314781"/>
    <lineage>
        <taxon>Eukaryota</taxon>
        <taxon>Fungi</taxon>
        <taxon>Dikarya</taxon>
        <taxon>Basidiomycota</taxon>
        <taxon>Agaricomycotina</taxon>
        <taxon>Agaricomycetes</taxon>
        <taxon>Auriculariales</taxon>
        <taxon>Exidiaceae</taxon>
        <taxon>Exidia</taxon>
    </lineage>
</organism>
<accession>A0A165CY33</accession>
<keyword evidence="2" id="KW-1133">Transmembrane helix</keyword>
<feature type="compositionally biased region" description="Basic and acidic residues" evidence="1">
    <location>
        <begin position="152"/>
        <end position="163"/>
    </location>
</feature>
<dbReference type="Proteomes" id="UP000077266">
    <property type="component" value="Unassembled WGS sequence"/>
</dbReference>
<feature type="transmembrane region" description="Helical" evidence="2">
    <location>
        <begin position="26"/>
        <end position="51"/>
    </location>
</feature>
<dbReference type="AlphaFoldDB" id="A0A165CY33"/>
<keyword evidence="4" id="KW-1185">Reference proteome</keyword>
<proteinExistence type="predicted"/>
<evidence type="ECO:0000256" key="2">
    <source>
        <dbReference type="SAM" id="Phobius"/>
    </source>
</evidence>